<evidence type="ECO:0000256" key="1">
    <source>
        <dbReference type="SAM" id="Phobius"/>
    </source>
</evidence>
<reference evidence="3" key="1">
    <citation type="journal article" date="2019" name="Int. J. Syst. Evol. Microbiol.">
        <title>The Global Catalogue of Microorganisms (GCM) 10K type strain sequencing project: providing services to taxonomists for standard genome sequencing and annotation.</title>
        <authorList>
            <consortium name="The Broad Institute Genomics Platform"/>
            <consortium name="The Broad Institute Genome Sequencing Center for Infectious Disease"/>
            <person name="Wu L."/>
            <person name="Ma J."/>
        </authorList>
    </citation>
    <scope>NUCLEOTIDE SEQUENCE [LARGE SCALE GENOMIC DNA]</scope>
    <source>
        <strain evidence="3">KCTC 52368</strain>
    </source>
</reference>
<evidence type="ECO:0000313" key="3">
    <source>
        <dbReference type="Proteomes" id="UP001597526"/>
    </source>
</evidence>
<comment type="caution">
    <text evidence="2">The sequence shown here is derived from an EMBL/GenBank/DDBJ whole genome shotgun (WGS) entry which is preliminary data.</text>
</comment>
<protein>
    <recommendedName>
        <fullName evidence="4">DoxX family protein</fullName>
    </recommendedName>
</protein>
<keyword evidence="1" id="KW-1133">Transmembrane helix</keyword>
<dbReference type="EMBL" id="JBHULB010000081">
    <property type="protein sequence ID" value="MFD2588679.1"/>
    <property type="molecule type" value="Genomic_DNA"/>
</dbReference>
<organism evidence="2 3">
    <name type="scientific">Croceitalea marina</name>
    <dbReference type="NCBI Taxonomy" id="1775166"/>
    <lineage>
        <taxon>Bacteria</taxon>
        <taxon>Pseudomonadati</taxon>
        <taxon>Bacteroidota</taxon>
        <taxon>Flavobacteriia</taxon>
        <taxon>Flavobacteriales</taxon>
        <taxon>Flavobacteriaceae</taxon>
        <taxon>Croceitalea</taxon>
    </lineage>
</organism>
<feature type="transmembrane region" description="Helical" evidence="1">
    <location>
        <begin position="21"/>
        <end position="39"/>
    </location>
</feature>
<sequence length="147" mass="17152">MKQIIQFSDLEKIKKIKILKVFYWFVRISMGFGFVLSGMRKLPGIRFTILSNDNPAGAFFNAMYDTGFYWNFIGYFQILLGILIFFNRFVVLTSVLMMPVTFNIFLVSIALNMKGTPIITSTMLMANIFLLVWNQKNYKNLFLKPLK</sequence>
<keyword evidence="3" id="KW-1185">Reference proteome</keyword>
<gene>
    <name evidence="2" type="ORF">ACFSQJ_17260</name>
</gene>
<keyword evidence="1" id="KW-0812">Transmembrane</keyword>
<feature type="transmembrane region" description="Helical" evidence="1">
    <location>
        <begin position="68"/>
        <end position="86"/>
    </location>
</feature>
<proteinExistence type="predicted"/>
<evidence type="ECO:0008006" key="4">
    <source>
        <dbReference type="Google" id="ProtNLM"/>
    </source>
</evidence>
<dbReference type="Proteomes" id="UP001597526">
    <property type="component" value="Unassembled WGS sequence"/>
</dbReference>
<name>A0ABW5N1E1_9FLAO</name>
<evidence type="ECO:0000313" key="2">
    <source>
        <dbReference type="EMBL" id="MFD2588679.1"/>
    </source>
</evidence>
<keyword evidence="1" id="KW-0472">Membrane</keyword>
<feature type="transmembrane region" description="Helical" evidence="1">
    <location>
        <begin position="117"/>
        <end position="134"/>
    </location>
</feature>
<feature type="transmembrane region" description="Helical" evidence="1">
    <location>
        <begin position="91"/>
        <end position="111"/>
    </location>
</feature>
<accession>A0ABW5N1E1</accession>
<dbReference type="RefSeq" id="WP_377768170.1">
    <property type="nucleotide sequence ID" value="NZ_JBHULB010000081.1"/>
</dbReference>